<comment type="similarity">
    <text evidence="1">Belongs to the EMC8/EMC9 family.</text>
</comment>
<dbReference type="CTD" id="37635"/>
<evidence type="ECO:0000313" key="3">
    <source>
        <dbReference type="Proteomes" id="UP000504634"/>
    </source>
</evidence>
<keyword evidence="3" id="KW-1185">Reference proteome</keyword>
<dbReference type="CDD" id="cd08060">
    <property type="entry name" value="MPN_UPF0172"/>
    <property type="match status" value="1"/>
</dbReference>
<dbReference type="PANTHER" id="PTHR12941">
    <property type="entry name" value="ER MEMBRANE PROTEIN COMPLEX"/>
    <property type="match status" value="1"/>
</dbReference>
<organism evidence="3 4">
    <name type="scientific">Drosophila lebanonensis</name>
    <name type="common">Fruit fly</name>
    <name type="synonym">Scaptodrosophila lebanonensis</name>
    <dbReference type="NCBI Taxonomy" id="7225"/>
    <lineage>
        <taxon>Eukaryota</taxon>
        <taxon>Metazoa</taxon>
        <taxon>Ecdysozoa</taxon>
        <taxon>Arthropoda</taxon>
        <taxon>Hexapoda</taxon>
        <taxon>Insecta</taxon>
        <taxon>Pterygota</taxon>
        <taxon>Neoptera</taxon>
        <taxon>Endopterygota</taxon>
        <taxon>Diptera</taxon>
        <taxon>Brachycera</taxon>
        <taxon>Muscomorpha</taxon>
        <taxon>Ephydroidea</taxon>
        <taxon>Drosophilidae</taxon>
        <taxon>Scaptodrosophila</taxon>
    </lineage>
</organism>
<dbReference type="GeneID" id="115632774"/>
<name>A0A6J2UBX7_DROLE</name>
<dbReference type="Proteomes" id="UP000504634">
    <property type="component" value="Unplaced"/>
</dbReference>
<dbReference type="InterPro" id="IPR037518">
    <property type="entry name" value="MPN"/>
</dbReference>
<evidence type="ECO:0000313" key="5">
    <source>
        <dbReference type="RefSeq" id="XP_030385892.1"/>
    </source>
</evidence>
<dbReference type="GO" id="GO:0072546">
    <property type="term" value="C:EMC complex"/>
    <property type="evidence" value="ECO:0007669"/>
    <property type="project" value="InterPro"/>
</dbReference>
<dbReference type="InterPro" id="IPR005366">
    <property type="entry name" value="EMC8/9"/>
</dbReference>
<gene>
    <name evidence="4 5" type="primary">LOC115632774</name>
</gene>
<feature type="domain" description="MPN" evidence="2">
    <location>
        <begin position="4"/>
        <end position="140"/>
    </location>
</feature>
<evidence type="ECO:0000313" key="4">
    <source>
        <dbReference type="RefSeq" id="XP_030385884.1"/>
    </source>
</evidence>
<reference evidence="4 5" key="1">
    <citation type="submission" date="2025-04" db="UniProtKB">
        <authorList>
            <consortium name="RefSeq"/>
        </authorList>
    </citation>
    <scope>IDENTIFICATION</scope>
    <source>
        <strain evidence="4 5">11010-0011.00</strain>
        <tissue evidence="4 5">Whole body</tissue>
    </source>
</reference>
<dbReference type="OrthoDB" id="194468at2759"/>
<dbReference type="RefSeq" id="XP_030385884.1">
    <property type="nucleotide sequence ID" value="XM_030530024.1"/>
</dbReference>
<evidence type="ECO:0000259" key="2">
    <source>
        <dbReference type="PROSITE" id="PS50249"/>
    </source>
</evidence>
<dbReference type="RefSeq" id="XP_030385892.1">
    <property type="nucleotide sequence ID" value="XM_030530032.1"/>
</dbReference>
<dbReference type="PANTHER" id="PTHR12941:SF10">
    <property type="entry name" value="ER MEMBRANE PROTEIN COMPLEX SUBUNIT 8_9 HOMOLOG"/>
    <property type="match status" value="1"/>
</dbReference>
<dbReference type="Pfam" id="PF03665">
    <property type="entry name" value="UPF0172"/>
    <property type="match status" value="1"/>
</dbReference>
<dbReference type="PROSITE" id="PS50249">
    <property type="entry name" value="MPN"/>
    <property type="match status" value="1"/>
</dbReference>
<dbReference type="AlphaFoldDB" id="A0A6J2UBX7"/>
<evidence type="ECO:0000256" key="1">
    <source>
        <dbReference type="ARBA" id="ARBA00007461"/>
    </source>
</evidence>
<proteinExistence type="inferred from homology"/>
<accession>A0A6J2UBX7</accession>
<sequence length="202" mass="22690">MCDYKISERAYTKLIFHAAKYPHLAVNGVLLGEKSPKGSTVVIVDAIPLFHQCLHVTPMAEIALMQIDAYAEQSGLIVSGYYAAAENFYDNQIERAPAVKIADKIQENNKDACFALIDNRLMSLDHERAALLVYNCSGEPGRWSKANYTLSQSTQTLEAVSSLLKRGAMRDVIDFDNHLDNPENDWTNEFLNKDLKQLLAMY</sequence>
<protein>
    <submittedName>
        <fullName evidence="4">ER membrane protein complex subunit 8/9 homolog isoform X1</fullName>
    </submittedName>
    <submittedName>
        <fullName evidence="5">ER membrane protein complex subunit 8/9 homolog isoform X2</fullName>
    </submittedName>
</protein>